<organism evidence="1">
    <name type="scientific">Lepeophtheirus salmonis</name>
    <name type="common">Salmon louse</name>
    <name type="synonym">Caligus salmonis</name>
    <dbReference type="NCBI Taxonomy" id="72036"/>
    <lineage>
        <taxon>Eukaryota</taxon>
        <taxon>Metazoa</taxon>
        <taxon>Ecdysozoa</taxon>
        <taxon>Arthropoda</taxon>
        <taxon>Crustacea</taxon>
        <taxon>Multicrustacea</taxon>
        <taxon>Hexanauplia</taxon>
        <taxon>Copepoda</taxon>
        <taxon>Siphonostomatoida</taxon>
        <taxon>Caligidae</taxon>
        <taxon>Lepeophtheirus</taxon>
    </lineage>
</organism>
<sequence>GEPKSQCKKKNLSPRTEEILVLVRRLKAGAILLPPPGISISVTSSRKHFLIQIVVTRITIKFLIRL</sequence>
<proteinExistence type="predicted"/>
<dbReference type="AlphaFoldDB" id="A0A0K2T5P8"/>
<protein>
    <submittedName>
        <fullName evidence="1">Uncharacterized protein</fullName>
    </submittedName>
</protein>
<reference evidence="1" key="1">
    <citation type="submission" date="2014-05" db="EMBL/GenBank/DDBJ databases">
        <authorList>
            <person name="Chronopoulou M."/>
        </authorList>
    </citation>
    <scope>NUCLEOTIDE SEQUENCE</scope>
    <source>
        <tissue evidence="1">Whole organism</tissue>
    </source>
</reference>
<name>A0A0K2T5P8_LEPSM</name>
<accession>A0A0K2T5P8</accession>
<feature type="non-terminal residue" evidence="1">
    <location>
        <position position="1"/>
    </location>
</feature>
<dbReference type="EMBL" id="HACA01003784">
    <property type="protein sequence ID" value="CDW21145.1"/>
    <property type="molecule type" value="Transcribed_RNA"/>
</dbReference>
<evidence type="ECO:0000313" key="1">
    <source>
        <dbReference type="EMBL" id="CDW21145.1"/>
    </source>
</evidence>